<dbReference type="OrthoDB" id="6475864at2"/>
<dbReference type="InterPro" id="IPR039513">
    <property type="entry name" value="PL-6"/>
</dbReference>
<dbReference type="EMBL" id="FNGV01000019">
    <property type="protein sequence ID" value="SDN01399.1"/>
    <property type="molecule type" value="Genomic_DNA"/>
</dbReference>
<proteinExistence type="predicted"/>
<dbReference type="CDD" id="cd14251">
    <property type="entry name" value="PL-6"/>
    <property type="match status" value="1"/>
</dbReference>
<dbReference type="STRING" id="192904.SAMN04488514_11957"/>
<keyword evidence="2" id="KW-1185">Reference proteome</keyword>
<dbReference type="AlphaFoldDB" id="A0A1G9XXB5"/>
<name>A0A1G9XXB5_9FLAO</name>
<organism evidence="1 2">
    <name type="scientific">Kriegella aquimaris</name>
    <dbReference type="NCBI Taxonomy" id="192904"/>
    <lineage>
        <taxon>Bacteria</taxon>
        <taxon>Pseudomonadati</taxon>
        <taxon>Bacteroidota</taxon>
        <taxon>Flavobacteriia</taxon>
        <taxon>Flavobacteriales</taxon>
        <taxon>Flavobacteriaceae</taxon>
        <taxon>Kriegella</taxon>
    </lineage>
</organism>
<keyword evidence="1" id="KW-0456">Lyase</keyword>
<reference evidence="1 2" key="1">
    <citation type="submission" date="2016-10" db="EMBL/GenBank/DDBJ databases">
        <authorList>
            <person name="de Groot N.N."/>
        </authorList>
    </citation>
    <scope>NUCLEOTIDE SEQUENCE [LARGE SCALE GENOMIC DNA]</scope>
    <source>
        <strain evidence="1 2">DSM 19886</strain>
    </source>
</reference>
<evidence type="ECO:0000313" key="1">
    <source>
        <dbReference type="EMBL" id="SDN01399.1"/>
    </source>
</evidence>
<dbReference type="GO" id="GO:0016829">
    <property type="term" value="F:lyase activity"/>
    <property type="evidence" value="ECO:0007669"/>
    <property type="project" value="UniProtKB-KW"/>
</dbReference>
<dbReference type="InterPro" id="IPR006626">
    <property type="entry name" value="PbH1"/>
</dbReference>
<protein>
    <submittedName>
        <fullName evidence="1">Poly(Beta-D-mannuronate) lyase</fullName>
    </submittedName>
</protein>
<dbReference type="Pfam" id="PF14592">
    <property type="entry name" value="Chondroitinas_B"/>
    <property type="match status" value="1"/>
</dbReference>
<evidence type="ECO:0000313" key="2">
    <source>
        <dbReference type="Proteomes" id="UP000199440"/>
    </source>
</evidence>
<dbReference type="RefSeq" id="WP_089895394.1">
    <property type="nucleotide sequence ID" value="NZ_FNGV01000019.1"/>
</dbReference>
<dbReference type="InterPro" id="IPR012334">
    <property type="entry name" value="Pectin_lyas_fold"/>
</dbReference>
<dbReference type="Proteomes" id="UP000199440">
    <property type="component" value="Unassembled WGS sequence"/>
</dbReference>
<dbReference type="PROSITE" id="PS51257">
    <property type="entry name" value="PROKAR_LIPOPROTEIN"/>
    <property type="match status" value="1"/>
</dbReference>
<sequence>MKNSLLVTLVVLLFLSCGKKSNPEGIYVRDFAELNRAIKQVNPGGEIILVNGVWKDVQIKFFGRGTKEKPITLRAETPGEVFIEGQSYLHLGGENLIVNGLYFRNGYTPSTGIIRYKIGLDSVVNNSRVTNCVIENFTQPSRSMSDRWVEFYGKLNQMDHCYIAGKSNDGNTLMVYHTGNENTNNHHQIVYNYFGPRPRKGGPRAETVRIGNPQMTPGYVNVSNNYFEACNGEVEIVSDKADFNIFRNNIFYKCEGSLVLRHANYGTVDGNIFIGGDESDFYGGIRLVNTGHWITNNYFYKIKGREFRSPLAVMNGIPNSISNRYKQVTDAVIAYNTWVDCKSPWQFGIGQNRESANVLPASEIRSLPPIRTTIANNLIYNTQVDKAPLVDHDSINGILFKNNIIDNNGVEYSEFSVLQNKKIKMKQVNEWLFVPQDGQNEFLNDVFNGYDFGRIQQDLFGDSRTKKSRVGAINQLSTAEKFVIDKKKYGPDWFSTDKVITEPNILSASSAEGELRKMIEHAKTGDVVELSDKVYNINSSLKIDKEITIRSKTGNKAQLVFTGEENTPAFEMNPRGIIKLENLSLKGQNNQLAFAPLNENMSAAYKLFIDNCVIEDFSYMLKASKGSFADTINVNNTTIQNCENGIVLAADEKGDYNAEMVTFNECEFINVKRNVINFYRDGYDESTIGGFLTLSNNTFTSCGGKEESGLLINTRGIINVNIIDNTFSHNPVKLVALLWGAKNNHHSNNTLIQSGQIKVEEQQELDILY</sequence>
<dbReference type="SMART" id="SM00710">
    <property type="entry name" value="PbH1"/>
    <property type="match status" value="6"/>
</dbReference>
<dbReference type="Gene3D" id="2.160.20.10">
    <property type="entry name" value="Single-stranded right-handed beta-helix, Pectin lyase-like"/>
    <property type="match status" value="2"/>
</dbReference>
<accession>A0A1G9XXB5</accession>
<gene>
    <name evidence="1" type="ORF">SAMN04488514_11957</name>
</gene>
<dbReference type="InterPro" id="IPR011050">
    <property type="entry name" value="Pectin_lyase_fold/virulence"/>
</dbReference>
<dbReference type="SUPFAM" id="SSF51126">
    <property type="entry name" value="Pectin lyase-like"/>
    <property type="match status" value="2"/>
</dbReference>